<evidence type="ECO:0000259" key="5">
    <source>
        <dbReference type="Pfam" id="PF07992"/>
    </source>
</evidence>
<sequence length="304" mass="33044">MMHIDCAIIGGGPAGLSAALVLGRSRRHVLLFDDNRPRNAVTRESHGFITRDGVKPSEFRAIAHQDIARYPSVTVKSQRVTEVRHSGRGSFHVRTGDGIVYHSRTIILAAGLKESLPAVPQIQDYYGKSLFSCPYCDGWELRDKPLVVIGESGSHAVSLAKFVYNWSKDLVVCTNGRQVLTQEQLAMFARKGIRVQSQRIRALKGSGGQLQSVQFEDGSEIKRAGGFVSPKWRHAIDFGEKLGCAMNEHGGLVKDEYGRTTVRGVYAAGDGALITPAQLIIAAGDGSRAALGVNGDIVNEDFDR</sequence>
<evidence type="ECO:0000313" key="6">
    <source>
        <dbReference type="EMBL" id="MDQ0113431.1"/>
    </source>
</evidence>
<reference evidence="6 7" key="1">
    <citation type="submission" date="2023-07" db="EMBL/GenBank/DDBJ databases">
        <title>Sorghum-associated microbial communities from plants grown in Nebraska, USA.</title>
        <authorList>
            <person name="Schachtman D."/>
        </authorList>
    </citation>
    <scope>NUCLEOTIDE SEQUENCE [LARGE SCALE GENOMIC DNA]</scope>
    <source>
        <strain evidence="6 7">CC482</strain>
    </source>
</reference>
<dbReference type="InterPro" id="IPR023753">
    <property type="entry name" value="FAD/NAD-binding_dom"/>
</dbReference>
<evidence type="ECO:0000256" key="2">
    <source>
        <dbReference type="ARBA" id="ARBA00011738"/>
    </source>
</evidence>
<keyword evidence="3" id="KW-0285">Flavoprotein</keyword>
<evidence type="ECO:0000256" key="4">
    <source>
        <dbReference type="ARBA" id="ARBA00023002"/>
    </source>
</evidence>
<organism evidence="6 7">
    <name type="scientific">Paenibacillus harenae</name>
    <dbReference type="NCBI Taxonomy" id="306543"/>
    <lineage>
        <taxon>Bacteria</taxon>
        <taxon>Bacillati</taxon>
        <taxon>Bacillota</taxon>
        <taxon>Bacilli</taxon>
        <taxon>Bacillales</taxon>
        <taxon>Paenibacillaceae</taxon>
        <taxon>Paenibacillus</taxon>
    </lineage>
</organism>
<gene>
    <name evidence="6" type="ORF">J2T15_002872</name>
</gene>
<dbReference type="Gene3D" id="3.50.50.60">
    <property type="entry name" value="FAD/NAD(P)-binding domain"/>
    <property type="match status" value="2"/>
</dbReference>
<comment type="subunit">
    <text evidence="2">Homodimer.</text>
</comment>
<proteinExistence type="predicted"/>
<dbReference type="Proteomes" id="UP001229346">
    <property type="component" value="Unassembled WGS sequence"/>
</dbReference>
<dbReference type="SUPFAM" id="SSF51905">
    <property type="entry name" value="FAD/NAD(P)-binding domain"/>
    <property type="match status" value="1"/>
</dbReference>
<feature type="domain" description="FAD/NAD(P)-binding" evidence="5">
    <location>
        <begin position="5"/>
        <end position="282"/>
    </location>
</feature>
<dbReference type="EMBL" id="JAUSSU010000005">
    <property type="protein sequence ID" value="MDQ0113431.1"/>
    <property type="molecule type" value="Genomic_DNA"/>
</dbReference>
<keyword evidence="7" id="KW-1185">Reference proteome</keyword>
<dbReference type="PANTHER" id="PTHR48105">
    <property type="entry name" value="THIOREDOXIN REDUCTASE 1-RELATED-RELATED"/>
    <property type="match status" value="1"/>
</dbReference>
<dbReference type="Pfam" id="PF07992">
    <property type="entry name" value="Pyr_redox_2"/>
    <property type="match status" value="1"/>
</dbReference>
<protein>
    <submittedName>
        <fullName evidence="6">Thioredoxin reductase</fullName>
    </submittedName>
</protein>
<dbReference type="InterPro" id="IPR036188">
    <property type="entry name" value="FAD/NAD-bd_sf"/>
</dbReference>
<comment type="caution">
    <text evidence="6">The sequence shown here is derived from an EMBL/GenBank/DDBJ whole genome shotgun (WGS) entry which is preliminary data.</text>
</comment>
<evidence type="ECO:0000256" key="3">
    <source>
        <dbReference type="ARBA" id="ARBA00022630"/>
    </source>
</evidence>
<accession>A0ABT9U1A8</accession>
<keyword evidence="4" id="KW-0560">Oxidoreductase</keyword>
<dbReference type="PRINTS" id="PR00368">
    <property type="entry name" value="FADPNR"/>
</dbReference>
<evidence type="ECO:0000313" key="7">
    <source>
        <dbReference type="Proteomes" id="UP001229346"/>
    </source>
</evidence>
<evidence type="ECO:0000256" key="1">
    <source>
        <dbReference type="ARBA" id="ARBA00001974"/>
    </source>
</evidence>
<comment type="cofactor">
    <cofactor evidence="1">
        <name>FAD</name>
        <dbReference type="ChEBI" id="CHEBI:57692"/>
    </cofactor>
</comment>
<dbReference type="PRINTS" id="PR00469">
    <property type="entry name" value="PNDRDTASEII"/>
</dbReference>
<name>A0ABT9U1A8_PAEHA</name>
<dbReference type="InterPro" id="IPR050097">
    <property type="entry name" value="Ferredoxin-NADP_redctase_2"/>
</dbReference>